<dbReference type="STRING" id="93625.A0A409WSX4"/>
<dbReference type="OrthoDB" id="2965483at2759"/>
<protein>
    <recommendedName>
        <fullName evidence="3">USP8 dimerisation domain-containing protein</fullName>
    </recommendedName>
</protein>
<evidence type="ECO:0000313" key="2">
    <source>
        <dbReference type="Proteomes" id="UP000283269"/>
    </source>
</evidence>
<dbReference type="InParanoid" id="A0A409WSX4"/>
<evidence type="ECO:0008006" key="3">
    <source>
        <dbReference type="Google" id="ProtNLM"/>
    </source>
</evidence>
<reference evidence="1 2" key="1">
    <citation type="journal article" date="2018" name="Evol. Lett.">
        <title>Horizontal gene cluster transfer increased hallucinogenic mushroom diversity.</title>
        <authorList>
            <person name="Reynolds H.T."/>
            <person name="Vijayakumar V."/>
            <person name="Gluck-Thaler E."/>
            <person name="Korotkin H.B."/>
            <person name="Matheny P.B."/>
            <person name="Slot J.C."/>
        </authorList>
    </citation>
    <scope>NUCLEOTIDE SEQUENCE [LARGE SCALE GENOMIC DNA]</scope>
    <source>
        <strain evidence="1 2">2631</strain>
    </source>
</reference>
<proteinExistence type="predicted"/>
<sequence length="281" mass="31971">MDLPDAKPSQLSGKRPASILELAERAKLDHWNEAHTSLTFKECVRSADRLYKTGKELVKGGNLEDGFVQLALTATLVFETLPSYPEYNILLNATQRQNLTLNGDYILQSLTEIKPQLIVKYDAWLSSQKGSFEDLPLLNHVSPERLLINDDRQQGKDPTEIKTKQKILEGKPVEGLFSNKQSDRIQRSWNTIHPTVGLEYEHESRLSRPDHINKKGQETKALLHLRPVFTPPFIQGNPQKKEESEDSDVTIYSEASSYTDSTDYGLFYRRMALSDESDAPR</sequence>
<dbReference type="Gene3D" id="1.20.58.80">
    <property type="entry name" value="Phosphotransferase system, lactose/cellobiose-type IIA subunit"/>
    <property type="match status" value="1"/>
</dbReference>
<organism evidence="1 2">
    <name type="scientific">Psilocybe cyanescens</name>
    <dbReference type="NCBI Taxonomy" id="93625"/>
    <lineage>
        <taxon>Eukaryota</taxon>
        <taxon>Fungi</taxon>
        <taxon>Dikarya</taxon>
        <taxon>Basidiomycota</taxon>
        <taxon>Agaricomycotina</taxon>
        <taxon>Agaricomycetes</taxon>
        <taxon>Agaricomycetidae</taxon>
        <taxon>Agaricales</taxon>
        <taxon>Agaricineae</taxon>
        <taxon>Strophariaceae</taxon>
        <taxon>Psilocybe</taxon>
    </lineage>
</organism>
<gene>
    <name evidence="1" type="ORF">CVT25_013595</name>
</gene>
<dbReference type="EMBL" id="NHYD01003232">
    <property type="protein sequence ID" value="PPQ81620.1"/>
    <property type="molecule type" value="Genomic_DNA"/>
</dbReference>
<comment type="caution">
    <text evidence="1">The sequence shown here is derived from an EMBL/GenBank/DDBJ whole genome shotgun (WGS) entry which is preliminary data.</text>
</comment>
<keyword evidence="2" id="KW-1185">Reference proteome</keyword>
<name>A0A409WSX4_PSICY</name>
<accession>A0A409WSX4</accession>
<dbReference type="Proteomes" id="UP000283269">
    <property type="component" value="Unassembled WGS sequence"/>
</dbReference>
<dbReference type="AlphaFoldDB" id="A0A409WSX4"/>
<evidence type="ECO:0000313" key="1">
    <source>
        <dbReference type="EMBL" id="PPQ81620.1"/>
    </source>
</evidence>